<sequence>MLDKNNIKTPRQIRSEQTKNRIFEAAQELIKKYGFEYLTVKNICEVANVSNGTFYHNFGSKDELMSHYLVNGYQQYLEQINDRESEPDFIKRILNIYTFYGRYCEKTGVDFIAKYYSTQNKALCRRDLAYHDAKDSEYNSIIVQTVHDLRRAKQDAQLKNEVDPASSAADLCTMVKGIIFEWALNEGNLPLERTMKSILGTYLIGLSSNMYRQKFLKNDE</sequence>
<dbReference type="PANTHER" id="PTHR43479">
    <property type="entry name" value="ACREF/ENVCD OPERON REPRESSOR-RELATED"/>
    <property type="match status" value="1"/>
</dbReference>
<organism evidence="4 5">
    <name type="scientific">Anoxynatronum sibiricum</name>
    <dbReference type="NCBI Taxonomy" id="210623"/>
    <lineage>
        <taxon>Bacteria</taxon>
        <taxon>Bacillati</taxon>
        <taxon>Bacillota</taxon>
        <taxon>Clostridia</taxon>
        <taxon>Eubacteriales</taxon>
        <taxon>Clostridiaceae</taxon>
        <taxon>Anoxynatronum</taxon>
    </lineage>
</organism>
<proteinExistence type="predicted"/>
<dbReference type="InterPro" id="IPR001647">
    <property type="entry name" value="HTH_TetR"/>
</dbReference>
<accession>A0ABU9VRT5</accession>
<dbReference type="InterPro" id="IPR009057">
    <property type="entry name" value="Homeodomain-like_sf"/>
</dbReference>
<evidence type="ECO:0000256" key="2">
    <source>
        <dbReference type="PROSITE-ProRule" id="PRU00335"/>
    </source>
</evidence>
<gene>
    <name evidence="4" type="ORF">AAIG11_05245</name>
</gene>
<keyword evidence="5" id="KW-1185">Reference proteome</keyword>
<dbReference type="SUPFAM" id="SSF48498">
    <property type="entry name" value="Tetracyclin repressor-like, C-terminal domain"/>
    <property type="match status" value="1"/>
</dbReference>
<dbReference type="PRINTS" id="PR00455">
    <property type="entry name" value="HTHTETR"/>
</dbReference>
<dbReference type="Gene3D" id="1.10.357.10">
    <property type="entry name" value="Tetracycline Repressor, domain 2"/>
    <property type="match status" value="1"/>
</dbReference>
<dbReference type="SUPFAM" id="SSF46689">
    <property type="entry name" value="Homeodomain-like"/>
    <property type="match status" value="1"/>
</dbReference>
<protein>
    <submittedName>
        <fullName evidence="4">TetR/AcrR family transcriptional regulator</fullName>
    </submittedName>
</protein>
<evidence type="ECO:0000259" key="3">
    <source>
        <dbReference type="PROSITE" id="PS50977"/>
    </source>
</evidence>
<feature type="domain" description="HTH tetR-type" evidence="3">
    <location>
        <begin position="16"/>
        <end position="76"/>
    </location>
</feature>
<dbReference type="InterPro" id="IPR036271">
    <property type="entry name" value="Tet_transcr_reg_TetR-rel_C_sf"/>
</dbReference>
<evidence type="ECO:0000313" key="5">
    <source>
        <dbReference type="Proteomes" id="UP001407405"/>
    </source>
</evidence>
<feature type="DNA-binding region" description="H-T-H motif" evidence="2">
    <location>
        <begin position="39"/>
        <end position="58"/>
    </location>
</feature>
<dbReference type="PROSITE" id="PS50977">
    <property type="entry name" value="HTH_TETR_2"/>
    <property type="match status" value="1"/>
</dbReference>
<keyword evidence="1 2" id="KW-0238">DNA-binding</keyword>
<evidence type="ECO:0000256" key="1">
    <source>
        <dbReference type="ARBA" id="ARBA00023125"/>
    </source>
</evidence>
<dbReference type="RefSeq" id="WP_343185194.1">
    <property type="nucleotide sequence ID" value="NZ_JBCITM010000004.1"/>
</dbReference>
<dbReference type="Pfam" id="PF00440">
    <property type="entry name" value="TetR_N"/>
    <property type="match status" value="1"/>
</dbReference>
<evidence type="ECO:0000313" key="4">
    <source>
        <dbReference type="EMBL" id="MEN1759864.1"/>
    </source>
</evidence>
<name>A0ABU9VRT5_9CLOT</name>
<dbReference type="Proteomes" id="UP001407405">
    <property type="component" value="Unassembled WGS sequence"/>
</dbReference>
<dbReference type="PANTHER" id="PTHR43479:SF11">
    <property type="entry name" value="ACREF_ENVCD OPERON REPRESSOR-RELATED"/>
    <property type="match status" value="1"/>
</dbReference>
<comment type="caution">
    <text evidence="4">The sequence shown here is derived from an EMBL/GenBank/DDBJ whole genome shotgun (WGS) entry which is preliminary data.</text>
</comment>
<dbReference type="EMBL" id="JBCITM010000004">
    <property type="protein sequence ID" value="MEN1759864.1"/>
    <property type="molecule type" value="Genomic_DNA"/>
</dbReference>
<reference evidence="4 5" key="1">
    <citation type="submission" date="2024-04" db="EMBL/GenBank/DDBJ databases">
        <title>Genome sequencing and metabolic network reconstruction of aminoacids and betaine degradation by Anoxynatronum sibiricum.</title>
        <authorList>
            <person name="Detkova E.N."/>
            <person name="Boltjanskaja Y.V."/>
            <person name="Mardanov A.V."/>
            <person name="Kevbrin V."/>
        </authorList>
    </citation>
    <scope>NUCLEOTIDE SEQUENCE [LARGE SCALE GENOMIC DNA]</scope>
    <source>
        <strain evidence="4 5">Z-7981</strain>
    </source>
</reference>
<dbReference type="InterPro" id="IPR050624">
    <property type="entry name" value="HTH-type_Tx_Regulator"/>
</dbReference>